<dbReference type="SUPFAM" id="SSF52833">
    <property type="entry name" value="Thioredoxin-like"/>
    <property type="match status" value="1"/>
</dbReference>
<evidence type="ECO:0000313" key="1">
    <source>
        <dbReference type="EMBL" id="RED53943.1"/>
    </source>
</evidence>
<gene>
    <name evidence="1" type="ORF">DFP90_101742</name>
</gene>
<evidence type="ECO:0000313" key="2">
    <source>
        <dbReference type="Proteomes" id="UP000256845"/>
    </source>
</evidence>
<comment type="caution">
    <text evidence="1">The sequence shown here is derived from an EMBL/GenBank/DDBJ whole genome shotgun (WGS) entry which is preliminary data.</text>
</comment>
<dbReference type="CDD" id="cd02980">
    <property type="entry name" value="TRX_Fd_family"/>
    <property type="match status" value="1"/>
</dbReference>
<dbReference type="InterPro" id="IPR036249">
    <property type="entry name" value="Thioredoxin-like_sf"/>
</dbReference>
<dbReference type="OrthoDB" id="7366680at2"/>
<dbReference type="Gene3D" id="3.40.30.10">
    <property type="entry name" value="Glutaredoxin"/>
    <property type="match status" value="1"/>
</dbReference>
<reference evidence="1 2" key="1">
    <citation type="submission" date="2018-07" db="EMBL/GenBank/DDBJ databases">
        <title>Genomic Encyclopedia of Type Strains, Phase III (KMG-III): the genomes of soil and plant-associated and newly described type strains.</title>
        <authorList>
            <person name="Whitman W."/>
        </authorList>
    </citation>
    <scope>NUCLEOTIDE SEQUENCE [LARGE SCALE GENOMIC DNA]</scope>
    <source>
        <strain evidence="1 2">CECT 8488</strain>
    </source>
</reference>
<accession>A0A3D9HWQ6</accession>
<name>A0A3D9HWQ6_9PROT</name>
<keyword evidence="2" id="KW-1185">Reference proteome</keyword>
<organism evidence="1 2">
    <name type="scientific">Aestuariispira insulae</name>
    <dbReference type="NCBI Taxonomy" id="1461337"/>
    <lineage>
        <taxon>Bacteria</taxon>
        <taxon>Pseudomonadati</taxon>
        <taxon>Pseudomonadota</taxon>
        <taxon>Alphaproteobacteria</taxon>
        <taxon>Rhodospirillales</taxon>
        <taxon>Kiloniellaceae</taxon>
        <taxon>Aestuariispira</taxon>
    </lineage>
</organism>
<dbReference type="EMBL" id="QRDW01000001">
    <property type="protein sequence ID" value="RED53943.1"/>
    <property type="molecule type" value="Genomic_DNA"/>
</dbReference>
<evidence type="ECO:0008006" key="3">
    <source>
        <dbReference type="Google" id="ProtNLM"/>
    </source>
</evidence>
<protein>
    <recommendedName>
        <fullName evidence="3">(2Fe-2S) ferredoxin</fullName>
    </recommendedName>
</protein>
<proteinExistence type="predicted"/>
<dbReference type="Proteomes" id="UP000256845">
    <property type="component" value="Unassembled WGS sequence"/>
</dbReference>
<sequence>MKPYTKLRLCINWRAGDVLPSCGQNGSRGLIDPLEKGLAAGTSDLELETVHCMGKCHIGPILQLIPQGPMLFGVQENDIDTILDLLEKGRYEDLANRFAEPSTTKKAEVS</sequence>
<dbReference type="AlphaFoldDB" id="A0A3D9HWQ6"/>
<dbReference type="RefSeq" id="WP_147300925.1">
    <property type="nucleotide sequence ID" value="NZ_QRDW01000001.1"/>
</dbReference>